<evidence type="ECO:0000313" key="5">
    <source>
        <dbReference type="EMBL" id="JAV25189.1"/>
    </source>
</evidence>
<evidence type="ECO:0000259" key="4">
    <source>
        <dbReference type="Pfam" id="PF12999"/>
    </source>
</evidence>
<reference evidence="5" key="1">
    <citation type="submission" date="2017-01" db="EMBL/GenBank/DDBJ databases">
        <title>A deep insight into the sialotranscriptome of adult male and female Cluex tarsalis mosquitoes.</title>
        <authorList>
            <person name="Ribeiro J.M."/>
            <person name="Moreira F."/>
            <person name="Bernard K.A."/>
            <person name="Calvo E."/>
        </authorList>
    </citation>
    <scope>NUCLEOTIDE SEQUENCE</scope>
    <source>
        <strain evidence="5">Kern County</strain>
        <tissue evidence="5">Salivary glands</tissue>
    </source>
</reference>
<protein>
    <submittedName>
        <fullName evidence="5">Putative glucosidase ii beta subunit-like protein</fullName>
    </submittedName>
</protein>
<dbReference type="InterPro" id="IPR002172">
    <property type="entry name" value="LDrepeatLR_classA_rpt"/>
</dbReference>
<evidence type="ECO:0000256" key="2">
    <source>
        <dbReference type="SAM" id="MobiDB-lite"/>
    </source>
</evidence>
<dbReference type="Gene3D" id="4.10.400.10">
    <property type="entry name" value="Low-density Lipoprotein Receptor"/>
    <property type="match status" value="1"/>
</dbReference>
<evidence type="ECO:0000256" key="1">
    <source>
        <dbReference type="ARBA" id="ARBA00023157"/>
    </source>
</evidence>
<keyword evidence="3" id="KW-0472">Membrane</keyword>
<dbReference type="InterPro" id="IPR039794">
    <property type="entry name" value="Gtb1-like"/>
</dbReference>
<keyword evidence="3" id="KW-0812">Transmembrane</keyword>
<evidence type="ECO:0000256" key="3">
    <source>
        <dbReference type="SAM" id="Phobius"/>
    </source>
</evidence>
<feature type="transmembrane region" description="Helical" evidence="3">
    <location>
        <begin position="21"/>
        <end position="41"/>
    </location>
</feature>
<organism evidence="5">
    <name type="scientific">Culex tarsalis</name>
    <name type="common">Encephalitis mosquito</name>
    <dbReference type="NCBI Taxonomy" id="7177"/>
    <lineage>
        <taxon>Eukaryota</taxon>
        <taxon>Metazoa</taxon>
        <taxon>Ecdysozoa</taxon>
        <taxon>Arthropoda</taxon>
        <taxon>Hexapoda</taxon>
        <taxon>Insecta</taxon>
        <taxon>Pterygota</taxon>
        <taxon>Neoptera</taxon>
        <taxon>Endopterygota</taxon>
        <taxon>Diptera</taxon>
        <taxon>Nematocera</taxon>
        <taxon>Culicoidea</taxon>
        <taxon>Culicidae</taxon>
        <taxon>Culicinae</taxon>
        <taxon>Culicini</taxon>
        <taxon>Culex</taxon>
        <taxon>Culex</taxon>
    </lineage>
</organism>
<feature type="domain" description="Glucosidase II beta subunit N-terminal" evidence="4">
    <location>
        <begin position="144"/>
        <end position="261"/>
    </location>
</feature>
<dbReference type="CDD" id="cd00112">
    <property type="entry name" value="LDLa"/>
    <property type="match status" value="1"/>
</dbReference>
<accession>A0A1Q3FCE1</accession>
<dbReference type="GO" id="GO:0017177">
    <property type="term" value="C:glucosidase II complex"/>
    <property type="evidence" value="ECO:0007669"/>
    <property type="project" value="TreeGrafter"/>
</dbReference>
<keyword evidence="1" id="KW-1015">Disulfide bond</keyword>
<keyword evidence="3" id="KW-1133">Transmembrane helix</keyword>
<dbReference type="PANTHER" id="PTHR12630:SF1">
    <property type="entry name" value="GLUCOSIDASE 2 SUBUNIT BETA"/>
    <property type="match status" value="1"/>
</dbReference>
<dbReference type="InterPro" id="IPR036055">
    <property type="entry name" value="LDL_receptor-like_sf"/>
</dbReference>
<feature type="compositionally biased region" description="Gly residues" evidence="2">
    <location>
        <begin position="106"/>
        <end position="116"/>
    </location>
</feature>
<dbReference type="InterPro" id="IPR028146">
    <property type="entry name" value="PRKCSH_N"/>
</dbReference>
<dbReference type="AlphaFoldDB" id="A0A1Q3FCE1"/>
<dbReference type="GO" id="GO:0006491">
    <property type="term" value="P:N-glycan processing"/>
    <property type="evidence" value="ECO:0007669"/>
    <property type="project" value="TreeGrafter"/>
</dbReference>
<name>A0A1Q3FCE1_CULTA</name>
<proteinExistence type="predicted"/>
<feature type="region of interest" description="Disordered" evidence="2">
    <location>
        <begin position="101"/>
        <end position="125"/>
    </location>
</feature>
<dbReference type="Pfam" id="PF12999">
    <property type="entry name" value="PRKCSH-like"/>
    <property type="match status" value="1"/>
</dbReference>
<sequence length="264" mass="29432">MRKTWVKRDNIYYKPFYKQKLKMAFVLMVLMAFVFFGYQFFYISQLQTTESSAGTVNNRQMHHTNQPQQRHQKVAASSNVVVVPPPSHSVGNNEAKQLTNNAVQDEGGGGGGGGAGEDNRTADFRGPSEDARYVYVEKVGNYEKKILRGIRLRDLDAYHPGSSASTKTTTFRCLSSTRQIAWSRVNDDYCDCPEDGSDEPGTGACDRGRFYCRFQKRHATGRGGYTSVPSGWVNDGVCDCCDGSDEWLTGAAGCRNTCKEKFPY</sequence>
<dbReference type="PANTHER" id="PTHR12630">
    <property type="entry name" value="N-LINKED OLIGOSACCHARIDE PROCESSING"/>
    <property type="match status" value="1"/>
</dbReference>
<dbReference type="EMBL" id="GFDL01009856">
    <property type="protein sequence ID" value="JAV25189.1"/>
    <property type="molecule type" value="Transcribed_RNA"/>
</dbReference>